<dbReference type="EnsemblPlants" id="HORVU.MOREX.r3.7HG0676890.1">
    <property type="protein sequence ID" value="HORVU.MOREX.r3.7HG0676890.1.CDS1"/>
    <property type="gene ID" value="HORVU.MOREX.r3.7HG0676890"/>
</dbReference>
<keyword evidence="2" id="KW-1133">Transmembrane helix</keyword>
<dbReference type="PANTHER" id="PTHR33429">
    <property type="entry name" value="OS02G0708000 PROTEIN-RELATED"/>
    <property type="match status" value="1"/>
</dbReference>
<dbReference type="Gramene" id="HORVU.MOREX.r2.7HG0561740.1">
    <property type="protein sequence ID" value="HORVU.MOREX.r2.7HG0561740.1.CDS.1"/>
    <property type="gene ID" value="HORVU.MOREX.r2.7HG0561740"/>
</dbReference>
<protein>
    <submittedName>
        <fullName evidence="3">Uncharacterized protein</fullName>
    </submittedName>
</protein>
<name>A0A8I6YE19_HORVV</name>
<keyword evidence="4" id="KW-1185">Reference proteome</keyword>
<dbReference type="KEGG" id="hvg:123411272"/>
<evidence type="ECO:0000313" key="4">
    <source>
        <dbReference type="Proteomes" id="UP000011116"/>
    </source>
</evidence>
<proteinExistence type="predicted"/>
<reference evidence="3" key="2">
    <citation type="submission" date="2020-10" db="EMBL/GenBank/DDBJ databases">
        <authorList>
            <person name="Scholz U."/>
            <person name="Mascher M."/>
            <person name="Fiebig A."/>
        </authorList>
    </citation>
    <scope>NUCLEOTIDE SEQUENCE [LARGE SCALE GENOMIC DNA]</scope>
    <source>
        <strain evidence="3">cv. Morex</strain>
    </source>
</reference>
<sequence length="197" mass="19984">MASLPQPLPYGGSYYPSAGAVRHASGPAPDEGGGSFGPVLVVLAVISFLAVAACIAGRLCGRRSSSSREKSSAEQQSTADAEKGLGTAKYPAVMRPLPSSRATVHDMDDDDDVFEIKFAHVKPPAGWEKHGAGGGAGGVGRMPALPHPLLGPPRQFAAAGFRCAPAPANGAGVARQAHPPQVRDAGDSCAAPARPTK</sequence>
<dbReference type="Proteomes" id="UP000011116">
    <property type="component" value="Chromosome 7H"/>
</dbReference>
<dbReference type="Gramene" id="HORVU.MOREX.r3.7HG0676890.1">
    <property type="protein sequence ID" value="HORVU.MOREX.r3.7HG0676890.1.CDS1"/>
    <property type="gene ID" value="HORVU.MOREX.r3.7HG0676890"/>
</dbReference>
<feature type="region of interest" description="Disordered" evidence="1">
    <location>
        <begin position="168"/>
        <end position="197"/>
    </location>
</feature>
<organism evidence="3 4">
    <name type="scientific">Hordeum vulgare subsp. vulgare</name>
    <name type="common">Domesticated barley</name>
    <dbReference type="NCBI Taxonomy" id="112509"/>
    <lineage>
        <taxon>Eukaryota</taxon>
        <taxon>Viridiplantae</taxon>
        <taxon>Streptophyta</taxon>
        <taxon>Embryophyta</taxon>
        <taxon>Tracheophyta</taxon>
        <taxon>Spermatophyta</taxon>
        <taxon>Magnoliopsida</taxon>
        <taxon>Liliopsida</taxon>
        <taxon>Poales</taxon>
        <taxon>Poaceae</taxon>
        <taxon>BOP clade</taxon>
        <taxon>Pooideae</taxon>
        <taxon>Triticodae</taxon>
        <taxon>Triticeae</taxon>
        <taxon>Hordeinae</taxon>
        <taxon>Hordeum</taxon>
    </lineage>
</organism>
<evidence type="ECO:0000256" key="2">
    <source>
        <dbReference type="SAM" id="Phobius"/>
    </source>
</evidence>
<feature type="transmembrane region" description="Helical" evidence="2">
    <location>
        <begin position="39"/>
        <end position="60"/>
    </location>
</feature>
<dbReference type="RefSeq" id="XP_044960137.1">
    <property type="nucleotide sequence ID" value="XM_045104202.1"/>
</dbReference>
<keyword evidence="2" id="KW-0472">Membrane</keyword>
<evidence type="ECO:0000313" key="3">
    <source>
        <dbReference type="EnsemblPlants" id="HORVU.MOREX.r3.7HG0676890.1.CDS1"/>
    </source>
</evidence>
<dbReference type="OrthoDB" id="650756at2759"/>
<reference evidence="4" key="1">
    <citation type="journal article" date="2012" name="Nature">
        <title>A physical, genetic and functional sequence assembly of the barley genome.</title>
        <authorList>
            <consortium name="The International Barley Genome Sequencing Consortium"/>
            <person name="Mayer K.F."/>
            <person name="Waugh R."/>
            <person name="Brown J.W."/>
            <person name="Schulman A."/>
            <person name="Langridge P."/>
            <person name="Platzer M."/>
            <person name="Fincher G.B."/>
            <person name="Muehlbauer G.J."/>
            <person name="Sato K."/>
            <person name="Close T.J."/>
            <person name="Wise R.P."/>
            <person name="Stein N."/>
        </authorList>
    </citation>
    <scope>NUCLEOTIDE SEQUENCE [LARGE SCALE GENOMIC DNA]</scope>
    <source>
        <strain evidence="4">cv. Morex</strain>
    </source>
</reference>
<gene>
    <name evidence="3" type="primary">LOC123411272</name>
</gene>
<dbReference type="AlphaFoldDB" id="A0A8I6YE19"/>
<evidence type="ECO:0000256" key="1">
    <source>
        <dbReference type="SAM" id="MobiDB-lite"/>
    </source>
</evidence>
<dbReference type="GeneID" id="123411272"/>
<dbReference type="PANTHER" id="PTHR33429:SF42">
    <property type="entry name" value="OS06G0481900 PROTEIN"/>
    <property type="match status" value="1"/>
</dbReference>
<feature type="region of interest" description="Disordered" evidence="1">
    <location>
        <begin position="64"/>
        <end position="92"/>
    </location>
</feature>
<accession>A0A8I6YE19</accession>
<keyword evidence="2" id="KW-0812">Transmembrane</keyword>
<reference evidence="3" key="3">
    <citation type="submission" date="2022-01" db="UniProtKB">
        <authorList>
            <consortium name="EnsemblPlants"/>
        </authorList>
    </citation>
    <scope>IDENTIFICATION</scope>
    <source>
        <strain evidence="3">subsp. vulgare</strain>
    </source>
</reference>